<dbReference type="Proteomes" id="UP000051660">
    <property type="component" value="Unassembled WGS sequence"/>
</dbReference>
<evidence type="ECO:0000313" key="3">
    <source>
        <dbReference type="Proteomes" id="UP000051660"/>
    </source>
</evidence>
<proteinExistence type="predicted"/>
<dbReference type="InterPro" id="IPR019627">
    <property type="entry name" value="YAcAr"/>
</dbReference>
<protein>
    <recommendedName>
        <fullName evidence="1">YspA cpYpsA-related SLOG domain-containing protein</fullName>
    </recommendedName>
</protein>
<dbReference type="Pfam" id="PF10686">
    <property type="entry name" value="YAcAr"/>
    <property type="match status" value="1"/>
</dbReference>
<evidence type="ECO:0000313" key="2">
    <source>
        <dbReference type="EMBL" id="KRR25215.1"/>
    </source>
</evidence>
<evidence type="ECO:0000259" key="1">
    <source>
        <dbReference type="Pfam" id="PF10686"/>
    </source>
</evidence>
<dbReference type="OrthoDB" id="9806973at2"/>
<feature type="domain" description="YspA cpYpsA-related SLOG" evidence="1">
    <location>
        <begin position="195"/>
        <end position="261"/>
    </location>
</feature>
<dbReference type="STRING" id="722472.SAMN05444321_7782"/>
<organism evidence="2 3">
    <name type="scientific">Bradyrhizobium lablabi</name>
    <dbReference type="NCBI Taxonomy" id="722472"/>
    <lineage>
        <taxon>Bacteria</taxon>
        <taxon>Pseudomonadati</taxon>
        <taxon>Pseudomonadota</taxon>
        <taxon>Alphaproteobacteria</taxon>
        <taxon>Hyphomicrobiales</taxon>
        <taxon>Nitrobacteraceae</taxon>
        <taxon>Bradyrhizobium</taxon>
    </lineage>
</organism>
<sequence>MTSDLNDLDFEPTHGSSPIDHVISELQLFGYRSFNDEPDPRPLPESNMILGAIADIFDALVATLSDTRLEPDLDDLLWSTVNLFHRATERIRRELDDNEQAQRKSQREQDGSEIRSVELERLTAEGITLVERRNCMEFFRDQSIERFQIHTGSPWRPRSGSLVNHRKLTGAMIDSRDFLAAKHRAETEVLLPAGPKIALTGGLDFNDHHLIWERLDKVHAKHPDMVLLHGGSPKGAELIAAKWATNRKVPQIAFKPDWTKHAKAAPFKRNDAMLEILPIGVMVFPGTGIQSNFADKAKRLGIPVWKFGDGGA</sequence>
<dbReference type="EMBL" id="LLYB01000057">
    <property type="protein sequence ID" value="KRR25215.1"/>
    <property type="molecule type" value="Genomic_DNA"/>
</dbReference>
<comment type="caution">
    <text evidence="2">The sequence shown here is derived from an EMBL/GenBank/DDBJ whole genome shotgun (WGS) entry which is preliminary data.</text>
</comment>
<gene>
    <name evidence="2" type="ORF">CQ14_09350</name>
</gene>
<dbReference type="RefSeq" id="WP_057857883.1">
    <property type="nucleotide sequence ID" value="NZ_LLYB01000057.1"/>
</dbReference>
<dbReference type="AlphaFoldDB" id="A0A0R3N4Y0"/>
<reference evidence="2 3" key="1">
    <citation type="submission" date="2014-03" db="EMBL/GenBank/DDBJ databases">
        <title>Bradyrhizobium valentinum sp. nov., isolated from effective nodules of Lupinus mariae-josephae, a lupine endemic of basic-lime soils in Eastern Spain.</title>
        <authorList>
            <person name="Duran D."/>
            <person name="Rey L."/>
            <person name="Navarro A."/>
            <person name="Busquets A."/>
            <person name="Imperial J."/>
            <person name="Ruiz-Argueso T."/>
        </authorList>
    </citation>
    <scope>NUCLEOTIDE SEQUENCE [LARGE SCALE GENOMIC DNA]</scope>
    <source>
        <strain evidence="2 3">CCBAU 23086</strain>
    </source>
</reference>
<name>A0A0R3N4Y0_9BRAD</name>
<accession>A0A0R3N4Y0</accession>